<dbReference type="GO" id="GO:0050982">
    <property type="term" value="P:detection of mechanical stimulus"/>
    <property type="evidence" value="ECO:0007669"/>
    <property type="project" value="TreeGrafter"/>
</dbReference>
<evidence type="ECO:0000256" key="2">
    <source>
        <dbReference type="ARBA" id="ARBA00007200"/>
    </source>
</evidence>
<sequence length="1693" mass="186716">MQQSSTDAVTSEDSWFTDALTSEDTQFTDALTFEDCQSTDALTTEDTQFTDAVTSEDIQSTAYATTSIGSYKASSCAGVSISGYYCIDRANYNLNNEPDVCAVAAPESITGGGILSAKDSASALEIFELLSTHIFSFDPGTGMFSNGEEGNPDSDAVRYKMLDAAVPGNCYFYYNYVYTTIVSTTLTSYVASEPCSTTSPLARIICNGTEVATTSFSNTSTTTPNVTTPTITPTVTTPTSTSTVTTSITTTSKYSSTTEDSFRTTPSIVDFLNDLGLEANASAANMVNSLDKALENVTSIEAGQLLGYTITLKKYTIGSTAATMGGAVETLDKIFSKAGGGIDKGQITKVAQSAAGLIESALVTATTTPANSTNSNSTAEAEDLFQKTLGVIDTMGTAVAGALSNTDPAVILVTDNFGMAVAVKDAANSNGDVMEAGFSSVTLEDNSGITGDISLQAASKANVTIPRETKEVGADGALSHYNVTDVHSYMKVFVSIPGEENSYTVRCAMSVEPTDTEFDIELHITEDLNVTYNNLSATISYSNTTDELSIFINGRVTGTGIFYVHLSANQVEGSRKKRATGPGSSSGAAVYAPRVWNETIKAWVPSNEVEIDPSSSGEEVVFKSNFMGSMTSDLFIPPNTIDFDEVFDDLGAKTAENPYVLILVCLIAGLYFILLIPIRRLDNFQPNSVTNLVVTAKEDIGSVTHIHLWTRARDDRDSLYIEWISIVNTELQKRYTFLCNDWLSPVQTLCYGHEIFSKNMEEGKDFVSLVKDNTKSKMFDDHLWLSVARRPQKSNFSRVQRWSMCLSTLYLTMVVNAMWFPTNDEVREDTGTSVQLGPINLSWRTFFVAIMDLRHGKLAQDEAKVVSPKEQTCPPNIHQTKISSSNLSDNKIEKSEESSIQPTASSCRNTLNIDSFRLEKMPEYVKHELSTADGQPPQNINTGLLIAIISHNTSSDFYYQNRAVKDTFELDDVQLSRIEDIWPWLEESVFPVVYPSVRYNGDPMDLEERQYIYNMDGYLMGPLRMKQNRDEDVKCDEAELAAAAKAFKVYRCKSKEETRNWNASVFASSKVDSFRPYPYVDTFDFVFLVIQIIWYLVLSYIVFSEVKALVKVGLGSYIADPWHVVEMLNALFGLLTLLFFVLRSVAVVKAVEFMMNNRNDYVNFDPVMKWNDFYSMFLAAVLFIAIMQLFKPMDFSQQLTALKMSLRFTGSTIAWYVAVLAGFLLLYSHVMMVAFGSQFKTFNEFFKAFYYLFGMLIGVLKYTDLIELDTVVLRILFGLFMVAGNFILLNLFISVINDGLTFVHQNSKETEFDAAMASYLISKLEHWWKSLTGASNNGSRKALAKVRRGGPWNRELELYYGLLEEYKVTPIRDQQALRHQANVDDRAHKAVEYFDLISATKLTGGEKRSMPVCKQHDRNEHTVRTAIKTIIWDMVLSNEKMRGYLEKAKEKKCPAVTPVGSSVSLLELPTVTPVEVPVTPVELLPVTPVEVPFTPVELLPVTPVEAPVTPVEVPLTPVEIPLTPVEIPTFTPVEITAITPVEVPIVTTVEVPTVTAVELPTVAVVEPTVTPLELPTVAPVEPTVTPLELPVTAIEVPTVTPVEETTITPVEVLTVTPVEVRTVTAVQPVLLKDEYHCLNETSKRIGPEGGRIEVLPDTWVVIDKETFTQPSLVKVQASLVWSKPNHTLHNIAK</sequence>
<keyword evidence="4" id="KW-0732">Signal</keyword>
<name>A0A7J7KIY3_BUGNE</name>
<feature type="transmembrane region" description="Helical" evidence="9">
    <location>
        <begin position="1085"/>
        <end position="1103"/>
    </location>
</feature>
<evidence type="ECO:0000313" key="12">
    <source>
        <dbReference type="Proteomes" id="UP000593567"/>
    </source>
</evidence>
<dbReference type="Gene3D" id="1.10.287.70">
    <property type="match status" value="1"/>
</dbReference>
<feature type="region of interest" description="Disordered" evidence="8">
    <location>
        <begin position="216"/>
        <end position="243"/>
    </location>
</feature>
<dbReference type="InterPro" id="IPR036392">
    <property type="entry name" value="PLAT/LH2_dom_sf"/>
</dbReference>
<feature type="transmembrane region" description="Helical" evidence="9">
    <location>
        <begin position="1173"/>
        <end position="1192"/>
    </location>
</feature>
<gene>
    <name evidence="11" type="ORF">EB796_003486</name>
</gene>
<evidence type="ECO:0000256" key="6">
    <source>
        <dbReference type="ARBA" id="ARBA00023136"/>
    </source>
</evidence>
<feature type="transmembrane region" description="Helical" evidence="9">
    <location>
        <begin position="1275"/>
        <end position="1296"/>
    </location>
</feature>
<dbReference type="InterPro" id="IPR013122">
    <property type="entry name" value="PKD1_2_channel"/>
</dbReference>
<evidence type="ECO:0000256" key="9">
    <source>
        <dbReference type="SAM" id="Phobius"/>
    </source>
</evidence>
<dbReference type="Proteomes" id="UP000593567">
    <property type="component" value="Unassembled WGS sequence"/>
</dbReference>
<feature type="transmembrane region" description="Helical" evidence="9">
    <location>
        <begin position="659"/>
        <end position="678"/>
    </location>
</feature>
<evidence type="ECO:0000256" key="3">
    <source>
        <dbReference type="ARBA" id="ARBA00022692"/>
    </source>
</evidence>
<dbReference type="PROSITE" id="PS50095">
    <property type="entry name" value="PLAT"/>
    <property type="match status" value="1"/>
</dbReference>
<evidence type="ECO:0000256" key="8">
    <source>
        <dbReference type="SAM" id="MobiDB-lite"/>
    </source>
</evidence>
<dbReference type="EMBL" id="VXIV02000448">
    <property type="protein sequence ID" value="KAF6038215.1"/>
    <property type="molecule type" value="Genomic_DNA"/>
</dbReference>
<dbReference type="InterPro" id="IPR051223">
    <property type="entry name" value="Polycystin"/>
</dbReference>
<comment type="similarity">
    <text evidence="2">Belongs to the polycystin family.</text>
</comment>
<dbReference type="PANTHER" id="PTHR10877">
    <property type="entry name" value="POLYCYSTIN FAMILY MEMBER"/>
    <property type="match status" value="1"/>
</dbReference>
<dbReference type="Pfam" id="PF01477">
    <property type="entry name" value="PLAT"/>
    <property type="match status" value="1"/>
</dbReference>
<protein>
    <recommendedName>
        <fullName evidence="10">PLAT domain-containing protein</fullName>
    </recommendedName>
</protein>
<feature type="transmembrane region" description="Helical" evidence="9">
    <location>
        <begin position="1248"/>
        <end position="1263"/>
    </location>
</feature>
<keyword evidence="5 9" id="KW-1133">Transmembrane helix</keyword>
<accession>A0A7J7KIY3</accession>
<feature type="transmembrane region" description="Helical" evidence="9">
    <location>
        <begin position="1213"/>
        <end position="1236"/>
    </location>
</feature>
<dbReference type="PANTHER" id="PTHR10877:SF150">
    <property type="entry name" value="REJ DOMAIN-CONTAINING PROTEIN"/>
    <property type="match status" value="1"/>
</dbReference>
<proteinExistence type="inferred from homology"/>
<feature type="transmembrane region" description="Helical" evidence="9">
    <location>
        <begin position="1124"/>
        <end position="1146"/>
    </location>
</feature>
<dbReference type="GO" id="GO:0005262">
    <property type="term" value="F:calcium channel activity"/>
    <property type="evidence" value="ECO:0007669"/>
    <property type="project" value="TreeGrafter"/>
</dbReference>
<feature type="domain" description="PLAT" evidence="10">
    <location>
        <begin position="630"/>
        <end position="757"/>
    </location>
</feature>
<comment type="caution">
    <text evidence="11">The sequence shown here is derived from an EMBL/GenBank/DDBJ whole genome shotgun (WGS) entry which is preliminary data.</text>
</comment>
<dbReference type="Pfam" id="PF08016">
    <property type="entry name" value="PKD_channel"/>
    <property type="match status" value="1"/>
</dbReference>
<comment type="subcellular location">
    <subcellularLocation>
        <location evidence="1">Membrane</location>
        <topology evidence="1">Multi-pass membrane protein</topology>
    </subcellularLocation>
</comment>
<dbReference type="InterPro" id="IPR001024">
    <property type="entry name" value="PLAT/LH2_dom"/>
</dbReference>
<evidence type="ECO:0000256" key="5">
    <source>
        <dbReference type="ARBA" id="ARBA00022989"/>
    </source>
</evidence>
<evidence type="ECO:0000256" key="7">
    <source>
        <dbReference type="PROSITE-ProRule" id="PRU00152"/>
    </source>
</evidence>
<reference evidence="11" key="1">
    <citation type="submission" date="2020-06" db="EMBL/GenBank/DDBJ databases">
        <title>Draft genome of Bugula neritina, a colonial animal packing powerful symbionts and potential medicines.</title>
        <authorList>
            <person name="Rayko M."/>
        </authorList>
    </citation>
    <scope>NUCLEOTIDE SEQUENCE [LARGE SCALE GENOMIC DNA]</scope>
    <source>
        <strain evidence="11">Kwan_BN1</strain>
    </source>
</reference>
<evidence type="ECO:0000256" key="4">
    <source>
        <dbReference type="ARBA" id="ARBA00022729"/>
    </source>
</evidence>
<keyword evidence="3 9" id="KW-0812">Transmembrane</keyword>
<comment type="caution">
    <text evidence="7">Lacks conserved residue(s) required for the propagation of feature annotation.</text>
</comment>
<dbReference type="Gene3D" id="2.60.60.20">
    <property type="entry name" value="PLAT/LH2 domain"/>
    <property type="match status" value="1"/>
</dbReference>
<evidence type="ECO:0000259" key="10">
    <source>
        <dbReference type="PROSITE" id="PS50095"/>
    </source>
</evidence>
<dbReference type="GO" id="GO:0016020">
    <property type="term" value="C:membrane"/>
    <property type="evidence" value="ECO:0007669"/>
    <property type="project" value="UniProtKB-SubCell"/>
</dbReference>
<keyword evidence="6 9" id="KW-0472">Membrane</keyword>
<dbReference type="SUPFAM" id="SSF49723">
    <property type="entry name" value="Lipase/lipooxygenase domain (PLAT/LH2 domain)"/>
    <property type="match status" value="1"/>
</dbReference>
<keyword evidence="12" id="KW-1185">Reference proteome</keyword>
<organism evidence="11 12">
    <name type="scientific">Bugula neritina</name>
    <name type="common">Brown bryozoan</name>
    <name type="synonym">Sertularia neritina</name>
    <dbReference type="NCBI Taxonomy" id="10212"/>
    <lineage>
        <taxon>Eukaryota</taxon>
        <taxon>Metazoa</taxon>
        <taxon>Spiralia</taxon>
        <taxon>Lophotrochozoa</taxon>
        <taxon>Bryozoa</taxon>
        <taxon>Gymnolaemata</taxon>
        <taxon>Cheilostomatida</taxon>
        <taxon>Flustrina</taxon>
        <taxon>Buguloidea</taxon>
        <taxon>Bugulidae</taxon>
        <taxon>Bugula</taxon>
    </lineage>
</organism>
<evidence type="ECO:0000256" key="1">
    <source>
        <dbReference type="ARBA" id="ARBA00004141"/>
    </source>
</evidence>
<evidence type="ECO:0000313" key="11">
    <source>
        <dbReference type="EMBL" id="KAF6038215.1"/>
    </source>
</evidence>
<dbReference type="OrthoDB" id="6119411at2759"/>